<feature type="non-terminal residue" evidence="3">
    <location>
        <position position="131"/>
    </location>
</feature>
<dbReference type="GO" id="GO:0004500">
    <property type="term" value="F:dopamine beta-monooxygenase activity"/>
    <property type="evidence" value="ECO:0007669"/>
    <property type="project" value="InterPro"/>
</dbReference>
<name>A0AAV2PSA9_MEGNR</name>
<comment type="caution">
    <text evidence="3">The sequence shown here is derived from an EMBL/GenBank/DDBJ whole genome shotgun (WGS) entry which is preliminary data.</text>
</comment>
<dbReference type="Gene3D" id="2.60.120.230">
    <property type="match status" value="1"/>
</dbReference>
<dbReference type="GO" id="GO:0006589">
    <property type="term" value="P:octopamine biosynthetic process"/>
    <property type="evidence" value="ECO:0007669"/>
    <property type="project" value="TreeGrafter"/>
</dbReference>
<dbReference type="AlphaFoldDB" id="A0AAV2PSA9"/>
<dbReference type="PANTHER" id="PTHR10157">
    <property type="entry name" value="DOPAMINE BETA HYDROXYLASE RELATED"/>
    <property type="match status" value="1"/>
</dbReference>
<dbReference type="EMBL" id="CAXKWB010001463">
    <property type="protein sequence ID" value="CAL4064406.1"/>
    <property type="molecule type" value="Genomic_DNA"/>
</dbReference>
<dbReference type="InterPro" id="IPR000945">
    <property type="entry name" value="DBH-like"/>
</dbReference>
<evidence type="ECO:0000313" key="4">
    <source>
        <dbReference type="Proteomes" id="UP001497623"/>
    </source>
</evidence>
<evidence type="ECO:0000256" key="1">
    <source>
        <dbReference type="ARBA" id="ARBA00023157"/>
    </source>
</evidence>
<dbReference type="InterPro" id="IPR036939">
    <property type="entry name" value="Cu2_ascorb_mOase_N_sf"/>
</dbReference>
<keyword evidence="1" id="KW-1015">Disulfide bond</keyword>
<dbReference type="PANTHER" id="PTHR10157:SF23">
    <property type="entry name" value="MOXD1 HOMOLOG 1"/>
    <property type="match status" value="1"/>
</dbReference>
<dbReference type="Proteomes" id="UP001497623">
    <property type="component" value="Unassembled WGS sequence"/>
</dbReference>
<dbReference type="Pfam" id="PF03712">
    <property type="entry name" value="Cu2_monoox_C"/>
    <property type="match status" value="1"/>
</dbReference>
<dbReference type="GO" id="GO:0042420">
    <property type="term" value="P:dopamine catabolic process"/>
    <property type="evidence" value="ECO:0007669"/>
    <property type="project" value="TreeGrafter"/>
</dbReference>
<sequence>LGIFLPEHAGIPLGEEHGGANYFRLEIHYDNSFYVQGIVDKSGMRVYHTEKLRMYDAGILTLGTTVEYRQMIPPGVEHWTSFGQCSSDCTRATFPAGGINVTNGLMHTHLLGRGITLKVIRDKKELPTRLR</sequence>
<dbReference type="InterPro" id="IPR014784">
    <property type="entry name" value="Cu2_ascorb_mOase-like_C"/>
</dbReference>
<reference evidence="3 4" key="1">
    <citation type="submission" date="2024-05" db="EMBL/GenBank/DDBJ databases">
        <authorList>
            <person name="Wallberg A."/>
        </authorList>
    </citation>
    <scope>NUCLEOTIDE SEQUENCE [LARGE SCALE GENOMIC DNA]</scope>
</reference>
<gene>
    <name evidence="3" type="ORF">MNOR_LOCUS4055</name>
</gene>
<evidence type="ECO:0000259" key="2">
    <source>
        <dbReference type="Pfam" id="PF03712"/>
    </source>
</evidence>
<evidence type="ECO:0000313" key="3">
    <source>
        <dbReference type="EMBL" id="CAL4064406.1"/>
    </source>
</evidence>
<accession>A0AAV2PSA9</accession>
<feature type="domain" description="Copper type II ascorbate-dependent monooxygenase C-terminal" evidence="2">
    <location>
        <begin position="55"/>
        <end position="127"/>
    </location>
</feature>
<feature type="non-terminal residue" evidence="3">
    <location>
        <position position="1"/>
    </location>
</feature>
<dbReference type="GO" id="GO:0042421">
    <property type="term" value="P:norepinephrine biosynthetic process"/>
    <property type="evidence" value="ECO:0007669"/>
    <property type="project" value="TreeGrafter"/>
</dbReference>
<keyword evidence="4" id="KW-1185">Reference proteome</keyword>
<dbReference type="GO" id="GO:0005507">
    <property type="term" value="F:copper ion binding"/>
    <property type="evidence" value="ECO:0007669"/>
    <property type="project" value="InterPro"/>
</dbReference>
<dbReference type="Gene3D" id="2.60.120.310">
    <property type="entry name" value="Copper type II, ascorbate-dependent monooxygenase, N-terminal domain"/>
    <property type="match status" value="1"/>
</dbReference>
<organism evidence="3 4">
    <name type="scientific">Meganyctiphanes norvegica</name>
    <name type="common">Northern krill</name>
    <name type="synonym">Thysanopoda norvegica</name>
    <dbReference type="NCBI Taxonomy" id="48144"/>
    <lineage>
        <taxon>Eukaryota</taxon>
        <taxon>Metazoa</taxon>
        <taxon>Ecdysozoa</taxon>
        <taxon>Arthropoda</taxon>
        <taxon>Crustacea</taxon>
        <taxon>Multicrustacea</taxon>
        <taxon>Malacostraca</taxon>
        <taxon>Eumalacostraca</taxon>
        <taxon>Eucarida</taxon>
        <taxon>Euphausiacea</taxon>
        <taxon>Euphausiidae</taxon>
        <taxon>Meganyctiphanes</taxon>
    </lineage>
</organism>
<dbReference type="GO" id="GO:0005615">
    <property type="term" value="C:extracellular space"/>
    <property type="evidence" value="ECO:0007669"/>
    <property type="project" value="TreeGrafter"/>
</dbReference>
<dbReference type="GO" id="GO:0030667">
    <property type="term" value="C:secretory granule membrane"/>
    <property type="evidence" value="ECO:0007669"/>
    <property type="project" value="TreeGrafter"/>
</dbReference>
<proteinExistence type="predicted"/>
<dbReference type="InterPro" id="IPR008977">
    <property type="entry name" value="PHM/PNGase_F_dom_sf"/>
</dbReference>
<dbReference type="InterPro" id="IPR024548">
    <property type="entry name" value="Cu2_monoox_C"/>
</dbReference>
<dbReference type="SUPFAM" id="SSF49742">
    <property type="entry name" value="PHM/PNGase F"/>
    <property type="match status" value="2"/>
</dbReference>
<protein>
    <recommendedName>
        <fullName evidence="2">Copper type II ascorbate-dependent monooxygenase C-terminal domain-containing protein</fullName>
    </recommendedName>
</protein>